<dbReference type="EMBL" id="UOFD01000052">
    <property type="protein sequence ID" value="VAW52781.1"/>
    <property type="molecule type" value="Genomic_DNA"/>
</dbReference>
<evidence type="ECO:0000259" key="2">
    <source>
        <dbReference type="Pfam" id="PF01882"/>
    </source>
</evidence>
<evidence type="ECO:0000256" key="1">
    <source>
        <dbReference type="SAM" id="Phobius"/>
    </source>
</evidence>
<feature type="transmembrane region" description="Helical" evidence="1">
    <location>
        <begin position="78"/>
        <end position="96"/>
    </location>
</feature>
<evidence type="ECO:0000313" key="3">
    <source>
        <dbReference type="EMBL" id="VAW52781.1"/>
    </source>
</evidence>
<keyword evidence="1" id="KW-1133">Transmembrane helix</keyword>
<dbReference type="AlphaFoldDB" id="A0A3B0WBV8"/>
<keyword evidence="1" id="KW-0472">Membrane</keyword>
<protein>
    <recommendedName>
        <fullName evidence="2">DUF58 domain-containing protein</fullName>
    </recommendedName>
</protein>
<dbReference type="Pfam" id="PF01882">
    <property type="entry name" value="DUF58"/>
    <property type="match status" value="1"/>
</dbReference>
<organism evidence="3">
    <name type="scientific">hydrothermal vent metagenome</name>
    <dbReference type="NCBI Taxonomy" id="652676"/>
    <lineage>
        <taxon>unclassified sequences</taxon>
        <taxon>metagenomes</taxon>
        <taxon>ecological metagenomes</taxon>
    </lineage>
</organism>
<accession>A0A3B0WBV8</accession>
<feature type="domain" description="DUF58" evidence="2">
    <location>
        <begin position="233"/>
        <end position="328"/>
    </location>
</feature>
<proteinExistence type="predicted"/>
<gene>
    <name evidence="3" type="ORF">MNBD_GAMMA06-1105</name>
</gene>
<keyword evidence="1" id="KW-0812">Transmembrane</keyword>
<reference evidence="3" key="1">
    <citation type="submission" date="2018-06" db="EMBL/GenBank/DDBJ databases">
        <authorList>
            <person name="Zhirakovskaya E."/>
        </authorList>
    </citation>
    <scope>NUCLEOTIDE SEQUENCE</scope>
</reference>
<sequence>MTAFSRLSNFFHLPTLKPDFSRKPVFKFISNRSGPFDGEVTLTRDRVYIVPTKAGLIFSLLLLTLLIGSINYEKSLGFILTFLLTGLGNVLLLSTWRNIAGLKLKSSDSLPVFSGETAQFNVQLINRQLLTRHSIAISQHGDEQDIVDCAANNSQTIHFKIKTKKRGRLNAGRFRLYTSFPSGLFIAWTWIDLSMSCLVYPAPANNITLPIFDNSDGGDTDFSGQGMENFSQLRKYHQGDNLSRISWKAAAKNDELFSKEFNGSKPATHWINWNDIPARDSEQRLSIMAALIIHAEENKQYYGVKLPEKQIQADTGSKHFHQCLTSLALH</sequence>
<dbReference type="InterPro" id="IPR002881">
    <property type="entry name" value="DUF58"/>
</dbReference>
<name>A0A3B0WBV8_9ZZZZ</name>
<dbReference type="PANTHER" id="PTHR34351">
    <property type="entry name" value="SLR1927 PROTEIN-RELATED"/>
    <property type="match status" value="1"/>
</dbReference>
<dbReference type="PANTHER" id="PTHR34351:SF1">
    <property type="entry name" value="SLR1927 PROTEIN"/>
    <property type="match status" value="1"/>
</dbReference>
<feature type="transmembrane region" description="Helical" evidence="1">
    <location>
        <begin position="54"/>
        <end position="72"/>
    </location>
</feature>
<feature type="transmembrane region" description="Helical" evidence="1">
    <location>
        <begin position="174"/>
        <end position="191"/>
    </location>
</feature>